<organism evidence="6 7">
    <name type="scientific">Lyophyllum shimeji</name>
    <name type="common">Hon-shimeji</name>
    <name type="synonym">Tricholoma shimeji</name>
    <dbReference type="NCBI Taxonomy" id="47721"/>
    <lineage>
        <taxon>Eukaryota</taxon>
        <taxon>Fungi</taxon>
        <taxon>Dikarya</taxon>
        <taxon>Basidiomycota</taxon>
        <taxon>Agaricomycotina</taxon>
        <taxon>Agaricomycetes</taxon>
        <taxon>Agaricomycetidae</taxon>
        <taxon>Agaricales</taxon>
        <taxon>Tricholomatineae</taxon>
        <taxon>Lyophyllaceae</taxon>
        <taxon>Lyophyllum</taxon>
    </lineage>
</organism>
<keyword evidence="2" id="KW-0539">Nucleus</keyword>
<comment type="subcellular location">
    <subcellularLocation>
        <location evidence="1">Nucleus</location>
    </subcellularLocation>
</comment>
<evidence type="ECO:0000259" key="5">
    <source>
        <dbReference type="Pfam" id="PF24245"/>
    </source>
</evidence>
<dbReference type="EMBL" id="BRPK01000001">
    <property type="protein sequence ID" value="GLB34057.1"/>
    <property type="molecule type" value="Genomic_DNA"/>
</dbReference>
<dbReference type="InterPro" id="IPR056513">
    <property type="entry name" value="INO80F"/>
</dbReference>
<feature type="compositionally biased region" description="Basic and acidic residues" evidence="4">
    <location>
        <begin position="559"/>
        <end position="572"/>
    </location>
</feature>
<feature type="compositionally biased region" description="Basic and acidic residues" evidence="4">
    <location>
        <begin position="397"/>
        <end position="406"/>
    </location>
</feature>
<protein>
    <recommendedName>
        <fullName evidence="5">INO80 complex subunit F domain-containing protein</fullName>
    </recommendedName>
</protein>
<evidence type="ECO:0000313" key="7">
    <source>
        <dbReference type="Proteomes" id="UP001063166"/>
    </source>
</evidence>
<sequence length="572" mass="64256">MSAHPSPGPSTQSVSSRHKQKPYVVGIAAGAEDAKYQAKYKDLKRKVKEIETDNDKLHFKVLQAKRNIQRMKLERAILYERLASTPTQNDLQNRHGGPTPMHSGSGGPTPPFSRTHSGSHHYQDVGDNHASMDSERSLTEYGHPHDRSRMPSGPDGRSVPVMAPMGPGVAPPAHMSGMHSPPARNSGGPGHETSRHMQHLPPPPPPGNHAHSRPHVSPNMHHSHSGSSHEHTRSHSSSRSRSHQQSYLPGHPQQYPEGLPSVQHVMHSPPLAERERSGRHDNHEALNSYGDPHQHNRLSSFMPRLSPPPHPSESRSSSRVHNHRRMSPGPYMNREDPYDRQRATENERERDWEREREREREYWDREHDRDRSRDLGRSRDVSSSHMVSPPMGHRSRQPMDRTDYSEPHGSSHMRDEPVYYRDAPPAAGGYPMHSRSGSPISGSGSGSGNAGDGPSRPDSRHYYEQHDRTRAYKLRPVNPPNEDMDFVHEDGQPASSRDRGGGGGGTFPAPEQNRSSLDSRKRRRNEMDVDSDDAGEGSAYPGGRAIEDRGKRYHREHRRSVDNLEEARMVPP</sequence>
<feature type="domain" description="INO80 complex subunit F" evidence="5">
    <location>
        <begin position="36"/>
        <end position="82"/>
    </location>
</feature>
<feature type="compositionally biased region" description="Basic and acidic residues" evidence="4">
    <location>
        <begin position="333"/>
        <end position="382"/>
    </location>
</feature>
<feature type="compositionally biased region" description="Basic and acidic residues" evidence="4">
    <location>
        <begin position="485"/>
        <end position="500"/>
    </location>
</feature>
<gene>
    <name evidence="6" type="ORF">LshimejAT787_0109410</name>
</gene>
<accession>A0A9P3PDU4</accession>
<feature type="region of interest" description="Disordered" evidence="4">
    <location>
        <begin position="1"/>
        <end position="22"/>
    </location>
</feature>
<reference evidence="6" key="1">
    <citation type="submission" date="2022-07" db="EMBL/GenBank/DDBJ databases">
        <title>The genome of Lyophyllum shimeji provides insight into the initial evolution of ectomycorrhizal fungal genome.</title>
        <authorList>
            <person name="Kobayashi Y."/>
            <person name="Shibata T."/>
            <person name="Hirakawa H."/>
            <person name="Shigenobu S."/>
            <person name="Nishiyama T."/>
            <person name="Yamada A."/>
            <person name="Hasebe M."/>
            <person name="Kawaguchi M."/>
        </authorList>
    </citation>
    <scope>NUCLEOTIDE SEQUENCE</scope>
    <source>
        <strain evidence="6">AT787</strain>
    </source>
</reference>
<evidence type="ECO:0000256" key="2">
    <source>
        <dbReference type="ARBA" id="ARBA00023242"/>
    </source>
</evidence>
<keyword evidence="3" id="KW-0175">Coiled coil</keyword>
<comment type="caution">
    <text evidence="6">The sequence shown here is derived from an EMBL/GenBank/DDBJ whole genome shotgun (WGS) entry which is preliminary data.</text>
</comment>
<dbReference type="OrthoDB" id="10070927at2759"/>
<keyword evidence="7" id="KW-1185">Reference proteome</keyword>
<feature type="compositionally biased region" description="Basic and acidic residues" evidence="4">
    <location>
        <begin position="272"/>
        <end position="284"/>
    </location>
</feature>
<dbReference type="Pfam" id="PF24245">
    <property type="entry name" value="INO80F"/>
    <property type="match status" value="1"/>
</dbReference>
<evidence type="ECO:0000256" key="1">
    <source>
        <dbReference type="ARBA" id="ARBA00004123"/>
    </source>
</evidence>
<feature type="region of interest" description="Disordered" evidence="4">
    <location>
        <begin position="84"/>
        <end position="572"/>
    </location>
</feature>
<dbReference type="Proteomes" id="UP001063166">
    <property type="component" value="Unassembled WGS sequence"/>
</dbReference>
<name>A0A9P3PDU4_LYOSH</name>
<feature type="compositionally biased region" description="Basic and acidic residues" evidence="4">
    <location>
        <begin position="455"/>
        <end position="470"/>
    </location>
</feature>
<dbReference type="GO" id="GO:0005634">
    <property type="term" value="C:nucleus"/>
    <property type="evidence" value="ECO:0007669"/>
    <property type="project" value="UniProtKB-SubCell"/>
</dbReference>
<evidence type="ECO:0000313" key="6">
    <source>
        <dbReference type="EMBL" id="GLB34057.1"/>
    </source>
</evidence>
<evidence type="ECO:0000256" key="4">
    <source>
        <dbReference type="SAM" id="MobiDB-lite"/>
    </source>
</evidence>
<dbReference type="AlphaFoldDB" id="A0A9P3PDU4"/>
<feature type="compositionally biased region" description="Basic and acidic residues" evidence="4">
    <location>
        <begin position="121"/>
        <end position="149"/>
    </location>
</feature>
<feature type="compositionally biased region" description="Low complexity" evidence="4">
    <location>
        <begin position="159"/>
        <end position="173"/>
    </location>
</feature>
<proteinExistence type="predicted"/>
<evidence type="ECO:0000256" key="3">
    <source>
        <dbReference type="SAM" id="Coils"/>
    </source>
</evidence>
<feature type="coiled-coil region" evidence="3">
    <location>
        <begin position="33"/>
        <end position="60"/>
    </location>
</feature>